<dbReference type="RefSeq" id="WP_143126145.1">
    <property type="nucleotide sequence ID" value="NZ_VJMG01000045.1"/>
</dbReference>
<feature type="transmembrane region" description="Helical" evidence="1">
    <location>
        <begin position="70"/>
        <end position="91"/>
    </location>
</feature>
<dbReference type="EMBL" id="VJMG01000045">
    <property type="protein sequence ID" value="TRL37343.1"/>
    <property type="molecule type" value="Genomic_DNA"/>
</dbReference>
<feature type="transmembrane region" description="Helical" evidence="1">
    <location>
        <begin position="220"/>
        <end position="250"/>
    </location>
</feature>
<dbReference type="Proteomes" id="UP000316801">
    <property type="component" value="Unassembled WGS sequence"/>
</dbReference>
<feature type="transmembrane region" description="Helical" evidence="1">
    <location>
        <begin position="114"/>
        <end position="133"/>
    </location>
</feature>
<dbReference type="Pfam" id="PF09955">
    <property type="entry name" value="DUF2189"/>
    <property type="match status" value="1"/>
</dbReference>
<feature type="transmembrane region" description="Helical" evidence="1">
    <location>
        <begin position="139"/>
        <end position="157"/>
    </location>
</feature>
<proteinExistence type="predicted"/>
<sequence length="262" mass="28624">MNDALPEILPAEPRRDQWARNLPADEALRWLRSGWRDLMRGPLLSLSYGLFVWVLLAAALWSLIAYGADYILFPALSGLMVIGPVLAMGLYEKSKRLSLGLPVRLRDMLFVRPVSGYQVVFAGALLCLLMMVWLRAAVILYALFFGLLPFPGLDHLIPMLAFTPTGWAMLMVGGAVGGLFAALSFAIGALSLPILLQEPSDALTAMGTSLVLVWHNLKVMLAWAAIVSVLFALSVASGLLPLIIVFPVLGHGTWHSYRAMRP</sequence>
<feature type="transmembrane region" description="Helical" evidence="1">
    <location>
        <begin position="43"/>
        <end position="64"/>
    </location>
</feature>
<gene>
    <name evidence="2" type="ORF">FNA46_15650</name>
</gene>
<feature type="transmembrane region" description="Helical" evidence="1">
    <location>
        <begin position="169"/>
        <end position="196"/>
    </location>
</feature>
<evidence type="ECO:0000256" key="1">
    <source>
        <dbReference type="SAM" id="Phobius"/>
    </source>
</evidence>
<name>A0A549T638_9HYPH</name>
<keyword evidence="1" id="KW-0812">Transmembrane</keyword>
<keyword evidence="1" id="KW-1133">Transmembrane helix</keyword>
<accession>A0A549T638</accession>
<comment type="caution">
    <text evidence="2">The sequence shown here is derived from an EMBL/GenBank/DDBJ whole genome shotgun (WGS) entry which is preliminary data.</text>
</comment>
<organism evidence="2 3">
    <name type="scientific">Rhizobium straminoryzae</name>
    <dbReference type="NCBI Taxonomy" id="1387186"/>
    <lineage>
        <taxon>Bacteria</taxon>
        <taxon>Pseudomonadati</taxon>
        <taxon>Pseudomonadota</taxon>
        <taxon>Alphaproteobacteria</taxon>
        <taxon>Hyphomicrobiales</taxon>
        <taxon>Rhizobiaceae</taxon>
        <taxon>Rhizobium/Agrobacterium group</taxon>
        <taxon>Rhizobium</taxon>
    </lineage>
</organism>
<evidence type="ECO:0000313" key="2">
    <source>
        <dbReference type="EMBL" id="TRL37343.1"/>
    </source>
</evidence>
<evidence type="ECO:0000313" key="3">
    <source>
        <dbReference type="Proteomes" id="UP000316801"/>
    </source>
</evidence>
<keyword evidence="3" id="KW-1185">Reference proteome</keyword>
<dbReference type="AlphaFoldDB" id="A0A549T638"/>
<reference evidence="2 3" key="1">
    <citation type="submission" date="2019-07" db="EMBL/GenBank/DDBJ databases">
        <title>Ln-dependent methylotrophs.</title>
        <authorList>
            <person name="Tani A."/>
        </authorList>
    </citation>
    <scope>NUCLEOTIDE SEQUENCE [LARGE SCALE GENOMIC DNA]</scope>
    <source>
        <strain evidence="2 3">SM12</strain>
    </source>
</reference>
<protein>
    <submittedName>
        <fullName evidence="2">DUF2189 domain-containing protein</fullName>
    </submittedName>
</protein>
<keyword evidence="1" id="KW-0472">Membrane</keyword>
<dbReference type="InterPro" id="IPR018692">
    <property type="entry name" value="DUF2189"/>
</dbReference>